<dbReference type="InterPro" id="IPR047536">
    <property type="entry name" value="Rcat_RBR_parkin"/>
</dbReference>
<dbReference type="UniPathway" id="UPA00143"/>
<evidence type="ECO:0000256" key="20">
    <source>
        <dbReference type="PIRSR" id="PIRSR037880-1"/>
    </source>
</evidence>
<evidence type="ECO:0000256" key="3">
    <source>
        <dbReference type="ARBA" id="ARBA00004514"/>
    </source>
</evidence>
<keyword evidence="12 19" id="KW-0833">Ubl conjugation pathway</keyword>
<sequence length="415" mass="47743">MTNIVINVKYNVSSSFTIEVDTDWNVWKVKRKISKRIKLPPEEIQLIFTGCVLKNDAILKDVSIYNCTVIHAFQQKPLDVTAKCTTVDSQGLKCGKVNKDVHHFFVYCKEQCQSLCPGKLRVKCGNCYEGHIVLQREPENFDDVMKSGTIQCECKSEGCQGNLQTAQFYFKCASHSSEFDTAPVLRHIRPNKKNIECLTCSTVSSPLLVFPCDKSHVMCIECFKSYGIVRLNDRMFIEDVNHGYSLPCPVGCENSLLQDAHHFYLLGEEQYERYKRFGTEEYVLQNNGVLCPFPGCGAGILIEDSCKQVVCHNCRFEFCRQCLNSYHGSSECRQQLLEDNTKDYKVDEERELRARWDQESLATIEEISKPCPGCCTKTERDGGCMHMHCSRCQMDWCWLCDREWNRECQGNHWFG</sequence>
<dbReference type="InterPro" id="IPR047534">
    <property type="entry name" value="BRcat_RBR_parkin"/>
</dbReference>
<keyword evidence="15 19" id="KW-0072">Autophagy</keyword>
<dbReference type="InterPro" id="IPR047535">
    <property type="entry name" value="RING-HC_RBR_parkin"/>
</dbReference>
<evidence type="ECO:0000256" key="13">
    <source>
        <dbReference type="ARBA" id="ARBA00022833"/>
    </source>
</evidence>
<dbReference type="Gene3D" id="1.20.120.1750">
    <property type="match status" value="1"/>
</dbReference>
<evidence type="ECO:0000256" key="15">
    <source>
        <dbReference type="ARBA" id="ARBA00023006"/>
    </source>
</evidence>
<dbReference type="SUPFAM" id="SSF57850">
    <property type="entry name" value="RING/U-box"/>
    <property type="match status" value="2"/>
</dbReference>
<comment type="caution">
    <text evidence="23">The sequence shown here is derived from an EMBL/GenBank/DDBJ whole genome shotgun (WGS) entry which is preliminary data.</text>
</comment>
<reference evidence="23" key="1">
    <citation type="submission" date="2018-11" db="EMBL/GenBank/DDBJ databases">
        <authorList>
            <person name="Alioto T."/>
            <person name="Alioto T."/>
        </authorList>
    </citation>
    <scope>NUCLEOTIDE SEQUENCE</scope>
</reference>
<keyword evidence="10" id="KW-0677">Repeat</keyword>
<dbReference type="InterPro" id="IPR054694">
    <property type="entry name" value="Parkin-like_IBR"/>
</dbReference>
<dbReference type="PANTHER" id="PTHR11685">
    <property type="entry name" value="RBR FAMILY RING FINGER AND IBR DOMAIN-CONTAINING"/>
    <property type="match status" value="1"/>
</dbReference>
<keyword evidence="9 19" id="KW-0479">Metal-binding</keyword>
<comment type="function">
    <text evidence="19">Functions within a multiprotein E3 ubiquitin ligase complex, catalyzing the covalent attachment of ubiquitin moieties onto substrate proteins.</text>
</comment>
<keyword evidence="8 23" id="KW-0808">Transferase</keyword>
<dbReference type="Proteomes" id="UP000596742">
    <property type="component" value="Unassembled WGS sequence"/>
</dbReference>
<comment type="catalytic activity">
    <reaction evidence="1 19">
        <text>[E2 ubiquitin-conjugating enzyme]-S-ubiquitinyl-L-cysteine + [acceptor protein]-L-lysine = [E2 ubiquitin-conjugating enzyme]-L-cysteine + [acceptor protein]-N(6)-ubiquitinyl-L-lysine.</text>
        <dbReference type="EC" id="2.3.2.31"/>
    </reaction>
</comment>
<dbReference type="InterPro" id="IPR044066">
    <property type="entry name" value="TRIAD_supradom"/>
</dbReference>
<comment type="subcellular location">
    <subcellularLocation>
        <location evidence="3">Cytoplasm</location>
        <location evidence="3">Cytosol</location>
    </subcellularLocation>
    <subcellularLocation>
        <location evidence="2 19">Mitochondrion</location>
    </subcellularLocation>
</comment>
<dbReference type="Gene3D" id="2.20.25.20">
    <property type="match status" value="1"/>
</dbReference>
<dbReference type="Gene3D" id="3.10.20.90">
    <property type="entry name" value="Phosphatidylinositol 3-kinase Catalytic Subunit, Chain A, domain 1"/>
    <property type="match status" value="1"/>
</dbReference>
<keyword evidence="24" id="KW-1185">Reference proteome</keyword>
<dbReference type="SUPFAM" id="SSF54236">
    <property type="entry name" value="Ubiquitin-like"/>
    <property type="match status" value="1"/>
</dbReference>
<comment type="similarity">
    <text evidence="17 19">Belongs to the RBR family. Parkin subfamily.</text>
</comment>
<dbReference type="InterPro" id="IPR029071">
    <property type="entry name" value="Ubiquitin-like_domsf"/>
</dbReference>
<evidence type="ECO:0000256" key="5">
    <source>
        <dbReference type="ARBA" id="ARBA00012251"/>
    </source>
</evidence>
<keyword evidence="14 19" id="KW-0832">Ubl conjugation</keyword>
<evidence type="ECO:0000256" key="10">
    <source>
        <dbReference type="ARBA" id="ARBA00022737"/>
    </source>
</evidence>
<dbReference type="GO" id="GO:0005739">
    <property type="term" value="C:mitochondrion"/>
    <property type="evidence" value="ECO:0007669"/>
    <property type="project" value="UniProtKB-SubCell"/>
</dbReference>
<dbReference type="GO" id="GO:0000151">
    <property type="term" value="C:ubiquitin ligase complex"/>
    <property type="evidence" value="ECO:0007669"/>
    <property type="project" value="UniProtKB-UniRule"/>
</dbReference>
<feature type="domain" description="Ubiquitin-like" evidence="21">
    <location>
        <begin position="4"/>
        <end position="71"/>
    </location>
</feature>
<dbReference type="SMART" id="SM00647">
    <property type="entry name" value="IBR"/>
    <property type="match status" value="2"/>
</dbReference>
<dbReference type="InterPro" id="IPR041170">
    <property type="entry name" value="Znf-RING_14"/>
</dbReference>
<keyword evidence="11" id="KW-0863">Zinc-finger</keyword>
<dbReference type="InterPro" id="IPR002867">
    <property type="entry name" value="IBR_dom"/>
</dbReference>
<evidence type="ECO:0000256" key="7">
    <source>
        <dbReference type="ARBA" id="ARBA00022553"/>
    </source>
</evidence>
<evidence type="ECO:0000256" key="8">
    <source>
        <dbReference type="ARBA" id="ARBA00022679"/>
    </source>
</evidence>
<dbReference type="GO" id="GO:0061630">
    <property type="term" value="F:ubiquitin protein ligase activity"/>
    <property type="evidence" value="ECO:0007669"/>
    <property type="project" value="UniProtKB-EC"/>
</dbReference>
<evidence type="ECO:0000259" key="22">
    <source>
        <dbReference type="PROSITE" id="PS51873"/>
    </source>
</evidence>
<dbReference type="PROSITE" id="PS51873">
    <property type="entry name" value="TRIAD"/>
    <property type="match status" value="1"/>
</dbReference>
<dbReference type="GO" id="GO:0005829">
    <property type="term" value="C:cytosol"/>
    <property type="evidence" value="ECO:0007669"/>
    <property type="project" value="UniProtKB-SubCell"/>
</dbReference>
<dbReference type="PRINTS" id="PR01475">
    <property type="entry name" value="PARKIN"/>
</dbReference>
<evidence type="ECO:0000256" key="6">
    <source>
        <dbReference type="ARBA" id="ARBA00022490"/>
    </source>
</evidence>
<dbReference type="Pfam" id="PF17976">
    <property type="entry name" value="zf-RING_12"/>
    <property type="match status" value="1"/>
</dbReference>
<gene>
    <name evidence="23" type="ORF">MGAL_10B078830</name>
</gene>
<dbReference type="Pfam" id="PF22605">
    <property type="entry name" value="IBR_2"/>
    <property type="match status" value="1"/>
</dbReference>
<keyword evidence="13 19" id="KW-0862">Zinc</keyword>
<dbReference type="Pfam" id="PF00240">
    <property type="entry name" value="ubiquitin"/>
    <property type="match status" value="1"/>
</dbReference>
<evidence type="ECO:0000256" key="14">
    <source>
        <dbReference type="ARBA" id="ARBA00022843"/>
    </source>
</evidence>
<evidence type="ECO:0000256" key="17">
    <source>
        <dbReference type="ARBA" id="ARBA00029442"/>
    </source>
</evidence>
<evidence type="ECO:0000259" key="21">
    <source>
        <dbReference type="PROSITE" id="PS50053"/>
    </source>
</evidence>
<evidence type="ECO:0000256" key="9">
    <source>
        <dbReference type="ARBA" id="ARBA00022723"/>
    </source>
</evidence>
<dbReference type="InterPro" id="IPR041565">
    <property type="entry name" value="Parkin_Znf-RING"/>
</dbReference>
<dbReference type="CDD" id="cd20340">
    <property type="entry name" value="BRcat_RBR_parkin"/>
    <property type="match status" value="1"/>
</dbReference>
<dbReference type="AlphaFoldDB" id="A0A8B6FFR8"/>
<dbReference type="PROSITE" id="PS50053">
    <property type="entry name" value="UBIQUITIN_2"/>
    <property type="match status" value="1"/>
</dbReference>
<evidence type="ECO:0000256" key="16">
    <source>
        <dbReference type="ARBA" id="ARBA00023128"/>
    </source>
</evidence>
<evidence type="ECO:0000256" key="18">
    <source>
        <dbReference type="ARBA" id="ARBA00029536"/>
    </source>
</evidence>
<dbReference type="InterPro" id="IPR000626">
    <property type="entry name" value="Ubiquitin-like_dom"/>
</dbReference>
<keyword evidence="6" id="KW-0963">Cytoplasm</keyword>
<evidence type="ECO:0000256" key="4">
    <source>
        <dbReference type="ARBA" id="ARBA00004906"/>
    </source>
</evidence>
<dbReference type="InterPro" id="IPR003977">
    <property type="entry name" value="Parkin"/>
</dbReference>
<dbReference type="CDD" id="cd20357">
    <property type="entry name" value="Rcat_RBR_parkin"/>
    <property type="match status" value="1"/>
</dbReference>
<dbReference type="CDD" id="cd21382">
    <property type="entry name" value="RING0_parkin"/>
    <property type="match status" value="1"/>
</dbReference>
<name>A0A8B6FFR8_MYTGA</name>
<dbReference type="GO" id="GO:0009893">
    <property type="term" value="P:positive regulation of metabolic process"/>
    <property type="evidence" value="ECO:0007669"/>
    <property type="project" value="UniProtKB-ARBA"/>
</dbReference>
<dbReference type="PIRSF" id="PIRSF037880">
    <property type="entry name" value="Parkin"/>
    <property type="match status" value="1"/>
</dbReference>
<dbReference type="GO" id="GO:0008270">
    <property type="term" value="F:zinc ion binding"/>
    <property type="evidence" value="ECO:0007669"/>
    <property type="project" value="UniProtKB-KW"/>
</dbReference>
<keyword evidence="16 19" id="KW-0496">Mitochondrion</keyword>
<dbReference type="FunFam" id="1.20.120.1750:FF:000009">
    <property type="entry name" value="E3 ubiquitin-protein ligase parkin"/>
    <property type="match status" value="1"/>
</dbReference>
<feature type="domain" description="RING-type" evidence="22">
    <location>
        <begin position="193"/>
        <end position="415"/>
    </location>
</feature>
<dbReference type="OrthoDB" id="1431934at2759"/>
<dbReference type="InterPro" id="IPR031127">
    <property type="entry name" value="E3_UB_ligase_RBR"/>
</dbReference>
<evidence type="ECO:0000313" key="24">
    <source>
        <dbReference type="Proteomes" id="UP000596742"/>
    </source>
</evidence>
<evidence type="ECO:0000313" key="23">
    <source>
        <dbReference type="EMBL" id="VDI48483.1"/>
    </source>
</evidence>
<evidence type="ECO:0000256" key="12">
    <source>
        <dbReference type="ARBA" id="ARBA00022786"/>
    </source>
</evidence>
<evidence type="ECO:0000256" key="19">
    <source>
        <dbReference type="PIRNR" id="PIRNR037880"/>
    </source>
</evidence>
<feature type="active site" evidence="20">
    <location>
        <position position="384"/>
    </location>
</feature>
<dbReference type="SMART" id="SM00213">
    <property type="entry name" value="UBQ"/>
    <property type="match status" value="1"/>
</dbReference>
<evidence type="ECO:0000256" key="11">
    <source>
        <dbReference type="ARBA" id="ARBA00022771"/>
    </source>
</evidence>
<protein>
    <recommendedName>
        <fullName evidence="18 19">E3 ubiquitin-protein ligase parkin</fullName>
        <ecNumber evidence="5 19">2.3.2.31</ecNumber>
    </recommendedName>
</protein>
<keyword evidence="7" id="KW-0597">Phosphoprotein</keyword>
<dbReference type="EMBL" id="UYJE01006740">
    <property type="protein sequence ID" value="VDI48483.1"/>
    <property type="molecule type" value="Genomic_DNA"/>
</dbReference>
<comment type="subunit">
    <text evidence="19">Forms an E3 ubiquitin ligase complex.</text>
</comment>
<accession>A0A8B6FFR8</accession>
<comment type="pathway">
    <text evidence="4 19">Protein modification; protein ubiquitination.</text>
</comment>
<evidence type="ECO:0000256" key="2">
    <source>
        <dbReference type="ARBA" id="ARBA00004173"/>
    </source>
</evidence>
<organism evidence="23 24">
    <name type="scientific">Mytilus galloprovincialis</name>
    <name type="common">Mediterranean mussel</name>
    <dbReference type="NCBI Taxonomy" id="29158"/>
    <lineage>
        <taxon>Eukaryota</taxon>
        <taxon>Metazoa</taxon>
        <taxon>Spiralia</taxon>
        <taxon>Lophotrochozoa</taxon>
        <taxon>Mollusca</taxon>
        <taxon>Bivalvia</taxon>
        <taxon>Autobranchia</taxon>
        <taxon>Pteriomorphia</taxon>
        <taxon>Mytilida</taxon>
        <taxon>Mytiloidea</taxon>
        <taxon>Mytilidae</taxon>
        <taxon>Mytilinae</taxon>
        <taxon>Mytilus</taxon>
    </lineage>
</organism>
<dbReference type="GO" id="GO:0006914">
    <property type="term" value="P:autophagy"/>
    <property type="evidence" value="ECO:0007669"/>
    <property type="project" value="UniProtKB-UniRule"/>
</dbReference>
<proteinExistence type="inferred from homology"/>
<evidence type="ECO:0000256" key="1">
    <source>
        <dbReference type="ARBA" id="ARBA00001798"/>
    </source>
</evidence>
<keyword evidence="23" id="KW-0012">Acyltransferase</keyword>
<dbReference type="EC" id="2.3.2.31" evidence="5 19"/>
<dbReference type="CDD" id="cd16627">
    <property type="entry name" value="RING-HC_RBR_parkin"/>
    <property type="match status" value="1"/>
</dbReference>
<dbReference type="GO" id="GO:0016567">
    <property type="term" value="P:protein ubiquitination"/>
    <property type="evidence" value="ECO:0007669"/>
    <property type="project" value="UniProtKB-UniRule"/>
</dbReference>
<dbReference type="Pfam" id="PF17978">
    <property type="entry name" value="zf-RING_14"/>
    <property type="match status" value="1"/>
</dbReference>